<dbReference type="InterPro" id="IPR027417">
    <property type="entry name" value="P-loop_NTPase"/>
</dbReference>
<dbReference type="PANTHER" id="PTHR43788:SF6">
    <property type="entry name" value="DNA HELICASE B"/>
    <property type="match status" value="1"/>
</dbReference>
<keyword evidence="1" id="KW-0547">Nucleotide-binding</keyword>
<dbReference type="Proteomes" id="UP001275436">
    <property type="component" value="Unassembled WGS sequence"/>
</dbReference>
<name>A0ABQ5TSA1_9BACI</name>
<accession>A0ABQ5TSA1</accession>
<feature type="domain" description="UvrD-like helicase C-terminal" evidence="3">
    <location>
        <begin position="339"/>
        <end position="384"/>
    </location>
</feature>
<protein>
    <submittedName>
        <fullName evidence="4">Exodeoxyribonuclease V</fullName>
    </submittedName>
</protein>
<dbReference type="Gene3D" id="3.40.50.300">
    <property type="entry name" value="P-loop containing nucleotide triphosphate hydrolases"/>
    <property type="match status" value="2"/>
</dbReference>
<dbReference type="InterPro" id="IPR027785">
    <property type="entry name" value="UvrD-like_helicase_C"/>
</dbReference>
<dbReference type="RefSeq" id="WP_317958605.1">
    <property type="nucleotide sequence ID" value="NZ_BSKO01000002.1"/>
</dbReference>
<evidence type="ECO:0000313" key="4">
    <source>
        <dbReference type="EMBL" id="GLO68365.1"/>
    </source>
</evidence>
<dbReference type="PANTHER" id="PTHR43788">
    <property type="entry name" value="DNA2/NAM7 HELICASE FAMILY MEMBER"/>
    <property type="match status" value="1"/>
</dbReference>
<dbReference type="InterPro" id="IPR050534">
    <property type="entry name" value="Coronavir_polyprotein_1ab"/>
</dbReference>
<comment type="caution">
    <text evidence="4">The sequence shown here is derived from an EMBL/GenBank/DDBJ whole genome shotgun (WGS) entry which is preliminary data.</text>
</comment>
<evidence type="ECO:0000313" key="5">
    <source>
        <dbReference type="Proteomes" id="UP001275436"/>
    </source>
</evidence>
<evidence type="ECO:0000256" key="2">
    <source>
        <dbReference type="ARBA" id="ARBA00022840"/>
    </source>
</evidence>
<sequence length="385" mass="43603">MKSIILTKEQEDAVKGIKEWFNKGERQHFVLAGFAGTGKTFLVDHLIQQMGLHNNHVAFAAFTGKASLLLRKANPGYRCSTIHRLAYKLDAESEHTAFILREKKELEHLRLIVIDEASMLSKEIFNDLLSFGIPLLLIGDEGQLPPIGGNFNVLYEPDFRLTEIHRQAKGNPIIHLSMLARGKKKIEPGAYGKNAYVLSKNNVSPQLLDNICLRSEQVLCGYNSTRKKINQKVRQLKGFNSPLPMVGDKLICTKNNWETTLGGISLVNGLTGFVKKVEIKEKQEDITRDCISVDFRPDFMSEEKCFEGLLLLEDDFKKSANTRLSTDEYKKYDKLDFGECITVHKAQGSAYERLLVINEVLDSSQHEKWLYTAITRSSDKLILVI</sequence>
<dbReference type="Pfam" id="PF13604">
    <property type="entry name" value="AAA_30"/>
    <property type="match status" value="1"/>
</dbReference>
<keyword evidence="2" id="KW-0067">ATP-binding</keyword>
<organism evidence="4 5">
    <name type="scientific">Oceanobacillus kimchii</name>
    <dbReference type="NCBI Taxonomy" id="746691"/>
    <lineage>
        <taxon>Bacteria</taxon>
        <taxon>Bacillati</taxon>
        <taxon>Bacillota</taxon>
        <taxon>Bacilli</taxon>
        <taxon>Bacillales</taxon>
        <taxon>Bacillaceae</taxon>
        <taxon>Oceanobacillus</taxon>
    </lineage>
</organism>
<keyword evidence="5" id="KW-1185">Reference proteome</keyword>
<dbReference type="Pfam" id="PF13538">
    <property type="entry name" value="UvrD_C_2"/>
    <property type="match status" value="1"/>
</dbReference>
<gene>
    <name evidence="4" type="ORF">MACH08_41490</name>
</gene>
<dbReference type="EMBL" id="BSKO01000002">
    <property type="protein sequence ID" value="GLO68365.1"/>
    <property type="molecule type" value="Genomic_DNA"/>
</dbReference>
<dbReference type="CDD" id="cd18809">
    <property type="entry name" value="SF1_C_RecD"/>
    <property type="match status" value="1"/>
</dbReference>
<proteinExistence type="predicted"/>
<dbReference type="SUPFAM" id="SSF52540">
    <property type="entry name" value="P-loop containing nucleoside triphosphate hydrolases"/>
    <property type="match status" value="1"/>
</dbReference>
<evidence type="ECO:0000259" key="3">
    <source>
        <dbReference type="Pfam" id="PF13538"/>
    </source>
</evidence>
<evidence type="ECO:0000256" key="1">
    <source>
        <dbReference type="ARBA" id="ARBA00022741"/>
    </source>
</evidence>
<reference evidence="4 5" key="1">
    <citation type="submission" date="2023-02" db="EMBL/GenBank/DDBJ databases">
        <title>Oceanobacillus kimchii IFOP_LL358 isolated form Alexandrium catenella lab strain.</title>
        <authorList>
            <person name="Gajardo G."/>
            <person name="Ueki S."/>
            <person name="Maruyama F."/>
        </authorList>
    </citation>
    <scope>NUCLEOTIDE SEQUENCE [LARGE SCALE GENOMIC DNA]</scope>
    <source>
        <strain evidence="4 5">IFOP_LL358</strain>
    </source>
</reference>